<evidence type="ECO:0000313" key="2">
    <source>
        <dbReference type="Proteomes" id="UP000243739"/>
    </source>
</evidence>
<dbReference type="InterPro" id="IPR003795">
    <property type="entry name" value="DUF192"/>
</dbReference>
<name>A0A1D2YUX7_9BACI</name>
<gene>
    <name evidence="1" type="ORF">BHF71_08815</name>
</gene>
<evidence type="ECO:0000313" key="1">
    <source>
        <dbReference type="EMBL" id="OEF99510.1"/>
    </source>
</evidence>
<comment type="caution">
    <text evidence="1">The sequence shown here is derived from an EMBL/GenBank/DDBJ whole genome shotgun (WGS) entry which is preliminary data.</text>
</comment>
<dbReference type="Pfam" id="PF02643">
    <property type="entry name" value="DUF192"/>
    <property type="match status" value="1"/>
</dbReference>
<dbReference type="Proteomes" id="UP000243739">
    <property type="component" value="Unassembled WGS sequence"/>
</dbReference>
<accession>A0A1D2YUX7</accession>
<dbReference type="AlphaFoldDB" id="A0A1D2YUX7"/>
<reference evidence="1 2" key="1">
    <citation type="submission" date="2016-09" db="EMBL/GenBank/DDBJ databases">
        <title>Draft genome sequence for the type strain of Vulcanibacillus modesticaldus BR, a strictly anaerobic, moderately thermophilic, and nitrate-reducing bacterium from deep sea-hydrothermal vents of the Mid-Atlantic Ridge.</title>
        <authorList>
            <person name="Abin C.A."/>
            <person name="Hollibaugh J.T."/>
        </authorList>
    </citation>
    <scope>NUCLEOTIDE SEQUENCE [LARGE SCALE GENOMIC DNA]</scope>
    <source>
        <strain evidence="1 2">BR</strain>
    </source>
</reference>
<dbReference type="OrthoDB" id="9813379at2"/>
<dbReference type="EMBL" id="MIJF01000021">
    <property type="protein sequence ID" value="OEF99510.1"/>
    <property type="molecule type" value="Genomic_DNA"/>
</dbReference>
<organism evidence="1 2">
    <name type="scientific">Vulcanibacillus modesticaldus</name>
    <dbReference type="NCBI Taxonomy" id="337097"/>
    <lineage>
        <taxon>Bacteria</taxon>
        <taxon>Bacillati</taxon>
        <taxon>Bacillota</taxon>
        <taxon>Bacilli</taxon>
        <taxon>Bacillales</taxon>
        <taxon>Bacillaceae</taxon>
        <taxon>Vulcanibacillus</taxon>
    </lineage>
</organism>
<protein>
    <recommendedName>
        <fullName evidence="3">DUF192 domain-containing protein</fullName>
    </recommendedName>
</protein>
<dbReference type="InterPro" id="IPR038695">
    <property type="entry name" value="Saro_0823-like_sf"/>
</dbReference>
<dbReference type="RefSeq" id="WP_069656633.1">
    <property type="nucleotide sequence ID" value="NZ_MIJF01000021.1"/>
</dbReference>
<evidence type="ECO:0008006" key="3">
    <source>
        <dbReference type="Google" id="ProtNLM"/>
    </source>
</evidence>
<dbReference type="Gene3D" id="2.60.120.1140">
    <property type="entry name" value="Protein of unknown function DUF192"/>
    <property type="match status" value="1"/>
</dbReference>
<proteinExistence type="predicted"/>
<dbReference type="PANTHER" id="PTHR37953:SF1">
    <property type="entry name" value="UPF0127 PROTEIN MJ1496"/>
    <property type="match status" value="1"/>
</dbReference>
<dbReference type="PANTHER" id="PTHR37953">
    <property type="entry name" value="UPF0127 PROTEIN MJ1496"/>
    <property type="match status" value="1"/>
</dbReference>
<sequence>MGYLILSKADSESLLVKRLEVADSFFKRFLGLMFKKSLAEDEGMLLTKTRQIHTFWMRFPIDVLYLRKIAKNKYEIVGLEENLSPWRISMLNFHSTDVLELKTGSIAKKHIEIGEEIKYCSEKKY</sequence>
<dbReference type="STRING" id="337097.BHF71_08815"/>
<keyword evidence="2" id="KW-1185">Reference proteome</keyword>